<protein>
    <submittedName>
        <fullName evidence="1">Uncharacterized protein</fullName>
    </submittedName>
</protein>
<gene>
    <name evidence="1" type="ORF">C8Q69DRAFT_515044</name>
</gene>
<proteinExistence type="predicted"/>
<dbReference type="AlphaFoldDB" id="A0A443HK98"/>
<dbReference type="STRING" id="264951.A0A443HK98"/>
<name>A0A443HK98_BYSSP</name>
<sequence>MATSPGSSSAPHKINGFFIPTNLINLELLIQRAGLSGTTIHDLPPAYLKSGSKVTQKQFAMFRAVCPDTIDSAKLPEHLHRYVSEGSLRAAIDLTNVSFELHKYIQAIEKRTPIKSLTEMDIDWPGSFKVVRELQEQAMCSPTEGSYPHEITVNSACIVLLQAISHLASGVDAEWFLEPAQFVATFGKGNYTALTDGQLRTNSGKTTSAIVEVKGGPRTDYSTPLMQEVAEIVGWITADPPARPATLNKLHYRLLVSQNESEVYLTFAQFHHDYVEYLDKEKGVLTPHAFIKINRYGAWNVNVANDMRSLAVLLLSIVIEFAQT</sequence>
<keyword evidence="2" id="KW-1185">Reference proteome</keyword>
<organism evidence="1 2">
    <name type="scientific">Byssochlamys spectabilis</name>
    <name type="common">Paecilomyces variotii</name>
    <dbReference type="NCBI Taxonomy" id="264951"/>
    <lineage>
        <taxon>Eukaryota</taxon>
        <taxon>Fungi</taxon>
        <taxon>Dikarya</taxon>
        <taxon>Ascomycota</taxon>
        <taxon>Pezizomycotina</taxon>
        <taxon>Eurotiomycetes</taxon>
        <taxon>Eurotiomycetidae</taxon>
        <taxon>Eurotiales</taxon>
        <taxon>Thermoascaceae</taxon>
        <taxon>Paecilomyces</taxon>
    </lineage>
</organism>
<dbReference type="VEuPathDB" id="FungiDB:C8Q69DRAFT_515044"/>
<accession>A0A443HK98</accession>
<comment type="caution">
    <text evidence="1">The sequence shown here is derived from an EMBL/GenBank/DDBJ whole genome shotgun (WGS) entry which is preliminary data.</text>
</comment>
<evidence type="ECO:0000313" key="1">
    <source>
        <dbReference type="EMBL" id="RWQ92166.1"/>
    </source>
</evidence>
<dbReference type="RefSeq" id="XP_028481811.1">
    <property type="nucleotide sequence ID" value="XM_028633352.1"/>
</dbReference>
<dbReference type="GeneID" id="39602629"/>
<dbReference type="Proteomes" id="UP000283841">
    <property type="component" value="Unassembled WGS sequence"/>
</dbReference>
<dbReference type="EMBL" id="RCNU01000014">
    <property type="protein sequence ID" value="RWQ92166.1"/>
    <property type="molecule type" value="Genomic_DNA"/>
</dbReference>
<evidence type="ECO:0000313" key="2">
    <source>
        <dbReference type="Proteomes" id="UP000283841"/>
    </source>
</evidence>
<reference evidence="1 2" key="1">
    <citation type="journal article" date="2018" name="Front. Microbiol.">
        <title>Genomic and genetic insights into a cosmopolitan fungus, Paecilomyces variotii (Eurotiales).</title>
        <authorList>
            <person name="Urquhart A.S."/>
            <person name="Mondo S.J."/>
            <person name="Makela M.R."/>
            <person name="Hane J.K."/>
            <person name="Wiebenga A."/>
            <person name="He G."/>
            <person name="Mihaltcheva S."/>
            <person name="Pangilinan J."/>
            <person name="Lipzen A."/>
            <person name="Barry K."/>
            <person name="de Vries R.P."/>
            <person name="Grigoriev I.V."/>
            <person name="Idnurm A."/>
        </authorList>
    </citation>
    <scope>NUCLEOTIDE SEQUENCE [LARGE SCALE GENOMIC DNA]</scope>
    <source>
        <strain evidence="1 2">CBS 101075</strain>
    </source>
</reference>